<comment type="caution">
    <text evidence="2">The sequence shown here is derived from an EMBL/GenBank/DDBJ whole genome shotgun (WGS) entry which is preliminary data.</text>
</comment>
<dbReference type="EMBL" id="BAAAEJ010000003">
    <property type="protein sequence ID" value="GAA0380507.1"/>
    <property type="molecule type" value="Genomic_DNA"/>
</dbReference>
<name>A0ABN0Y205_9CAUL</name>
<evidence type="ECO:0000313" key="3">
    <source>
        <dbReference type="Proteomes" id="UP001500791"/>
    </source>
</evidence>
<sequence length="143" mass="15657">MRGGKTDRGQAGHIGNQGRARDAGSHIVDADRNEQGVQVMALSGQPGKDQIGNRAHKGPDQHGADQSETGHHRPAHKDTQRHGNHAENLADLADFQKAEPQIQIEGVHDVQNEIGQAIKADQRKDRPGQLAETDEEILHRRTE</sequence>
<feature type="compositionally biased region" description="Basic and acidic residues" evidence="1">
    <location>
        <begin position="19"/>
        <end position="34"/>
    </location>
</feature>
<gene>
    <name evidence="2" type="ORF">GCM10009093_04350</name>
</gene>
<accession>A0ABN0Y205</accession>
<protein>
    <submittedName>
        <fullName evidence="2">Uncharacterized protein</fullName>
    </submittedName>
</protein>
<organism evidence="2 3">
    <name type="scientific">Brevundimonas terrae</name>
    <dbReference type="NCBI Taxonomy" id="363631"/>
    <lineage>
        <taxon>Bacteria</taxon>
        <taxon>Pseudomonadati</taxon>
        <taxon>Pseudomonadota</taxon>
        <taxon>Alphaproteobacteria</taxon>
        <taxon>Caulobacterales</taxon>
        <taxon>Caulobacteraceae</taxon>
        <taxon>Brevundimonas</taxon>
    </lineage>
</organism>
<proteinExistence type="predicted"/>
<evidence type="ECO:0000313" key="2">
    <source>
        <dbReference type="EMBL" id="GAA0380507.1"/>
    </source>
</evidence>
<reference evidence="2 3" key="1">
    <citation type="journal article" date="2019" name="Int. J. Syst. Evol. Microbiol.">
        <title>The Global Catalogue of Microorganisms (GCM) 10K type strain sequencing project: providing services to taxonomists for standard genome sequencing and annotation.</title>
        <authorList>
            <consortium name="The Broad Institute Genomics Platform"/>
            <consortium name="The Broad Institute Genome Sequencing Center for Infectious Disease"/>
            <person name="Wu L."/>
            <person name="Ma J."/>
        </authorList>
    </citation>
    <scope>NUCLEOTIDE SEQUENCE [LARGE SCALE GENOMIC DNA]</scope>
    <source>
        <strain evidence="2 3">JCM 13476</strain>
    </source>
</reference>
<feature type="compositionally biased region" description="Basic and acidic residues" evidence="1">
    <location>
        <begin position="57"/>
        <end position="85"/>
    </location>
</feature>
<keyword evidence="3" id="KW-1185">Reference proteome</keyword>
<feature type="compositionally biased region" description="Basic and acidic residues" evidence="1">
    <location>
        <begin position="1"/>
        <end position="10"/>
    </location>
</feature>
<feature type="region of interest" description="Disordered" evidence="1">
    <location>
        <begin position="1"/>
        <end position="143"/>
    </location>
</feature>
<dbReference type="Proteomes" id="UP001500791">
    <property type="component" value="Unassembled WGS sequence"/>
</dbReference>
<evidence type="ECO:0000256" key="1">
    <source>
        <dbReference type="SAM" id="MobiDB-lite"/>
    </source>
</evidence>